<dbReference type="Proteomes" id="UP000234190">
    <property type="component" value="Unassembled WGS sequence"/>
</dbReference>
<name>A0A2N4U0W2_9BURK</name>
<evidence type="ECO:0000259" key="2">
    <source>
        <dbReference type="SMART" id="SM00062"/>
    </source>
</evidence>
<dbReference type="OrthoDB" id="7241844at2"/>
<dbReference type="SMART" id="SM00062">
    <property type="entry name" value="PBPb"/>
    <property type="match status" value="1"/>
</dbReference>
<protein>
    <submittedName>
        <fullName evidence="3">ABC transporter substrate-binding protein</fullName>
    </submittedName>
</protein>
<dbReference type="InterPro" id="IPR001638">
    <property type="entry name" value="Solute-binding_3/MltF_N"/>
</dbReference>
<keyword evidence="1" id="KW-0732">Signal</keyword>
<proteinExistence type="predicted"/>
<reference evidence="3 4" key="1">
    <citation type="submission" date="2017-10" db="EMBL/GenBank/DDBJ databases">
        <title>Two draft genome sequences of Pusillimonas sp. strains isolated from a nitrate- and radionuclide-contaminated groundwater in Russia.</title>
        <authorList>
            <person name="Grouzdev D.S."/>
            <person name="Tourova T.P."/>
            <person name="Goeva M.A."/>
            <person name="Babich T.L."/>
            <person name="Sokolova D.S."/>
            <person name="Abdullin R."/>
            <person name="Poltaraus A.B."/>
            <person name="Toshchakov S.V."/>
            <person name="Nazina T.N."/>
        </authorList>
    </citation>
    <scope>NUCLEOTIDE SEQUENCE [LARGE SCALE GENOMIC DNA]</scope>
    <source>
        <strain evidence="3 4">JR1/69-3-13</strain>
    </source>
</reference>
<dbReference type="RefSeq" id="WP_102075145.1">
    <property type="nucleotide sequence ID" value="NZ_PDNW01000017.1"/>
</dbReference>
<accession>A0A2N4U0W2</accession>
<organism evidence="3 4">
    <name type="scientific">Pollutimonas subterranea</name>
    <dbReference type="NCBI Taxonomy" id="2045210"/>
    <lineage>
        <taxon>Bacteria</taxon>
        <taxon>Pseudomonadati</taxon>
        <taxon>Pseudomonadota</taxon>
        <taxon>Betaproteobacteria</taxon>
        <taxon>Burkholderiales</taxon>
        <taxon>Alcaligenaceae</taxon>
        <taxon>Pollutimonas</taxon>
    </lineage>
</organism>
<evidence type="ECO:0000313" key="3">
    <source>
        <dbReference type="EMBL" id="PLC48658.1"/>
    </source>
</evidence>
<dbReference type="Gene3D" id="3.40.190.10">
    <property type="entry name" value="Periplasmic binding protein-like II"/>
    <property type="match status" value="2"/>
</dbReference>
<comment type="caution">
    <text evidence="3">The sequence shown here is derived from an EMBL/GenBank/DDBJ whole genome shotgun (WGS) entry which is preliminary data.</text>
</comment>
<evidence type="ECO:0000256" key="1">
    <source>
        <dbReference type="SAM" id="SignalP"/>
    </source>
</evidence>
<keyword evidence="4" id="KW-1185">Reference proteome</keyword>
<feature type="domain" description="Solute-binding protein family 3/N-terminal" evidence="2">
    <location>
        <begin position="42"/>
        <end position="259"/>
    </location>
</feature>
<dbReference type="EMBL" id="PDNW01000017">
    <property type="protein sequence ID" value="PLC48658.1"/>
    <property type="molecule type" value="Genomic_DNA"/>
</dbReference>
<gene>
    <name evidence="3" type="ORF">CR159_16880</name>
</gene>
<feature type="signal peptide" evidence="1">
    <location>
        <begin position="1"/>
        <end position="33"/>
    </location>
</feature>
<dbReference type="SUPFAM" id="SSF53850">
    <property type="entry name" value="Periplasmic binding protein-like II"/>
    <property type="match status" value="1"/>
</dbReference>
<sequence length="275" mass="29055">MNAIALPRRTIVIPGLAALVLSYACMSGAAAQAMPDPAAGDTLVAGVQYVPPPFVAGEKVRTPESPATALLEDLAKRLSLQARTVTADPATPEAMLAAGKARLLLVPVSEPDALGAATTSIPTGYSSGAMAIMRTDTDIKTWEQLKGRTVCLAEGGRYSGQMATRYGAIEKSFKAPADSLLALRIGGCDAAVHDSAMLNALIKLPEWKKFSARLPVRDTAPLAFVIPSDDVLSRGTLKQVVRDWASSAYLEKLTTLAARDIAFEVYLDQTVTDCH</sequence>
<feature type="chain" id="PRO_5014600302" evidence="1">
    <location>
        <begin position="34"/>
        <end position="275"/>
    </location>
</feature>
<evidence type="ECO:0000313" key="4">
    <source>
        <dbReference type="Proteomes" id="UP000234190"/>
    </source>
</evidence>
<dbReference type="AlphaFoldDB" id="A0A2N4U0W2"/>